<sequence length="83" mass="9111">MKILIPVIAFAALLVFFVSRLPRPRPVTVTASPSPTSSLQPPASVSNAPTQLQLIVDEIRSFRLDDPQLTAPSFDRNLDIPEE</sequence>
<evidence type="ECO:0000313" key="3">
    <source>
        <dbReference type="Proteomes" id="UP000034264"/>
    </source>
</evidence>
<dbReference type="AlphaFoldDB" id="A0A0G1Q3E6"/>
<feature type="region of interest" description="Disordered" evidence="1">
    <location>
        <begin position="27"/>
        <end position="46"/>
    </location>
</feature>
<dbReference type="EMBL" id="LCKS01000003">
    <property type="protein sequence ID" value="KKU03200.1"/>
    <property type="molecule type" value="Genomic_DNA"/>
</dbReference>
<proteinExistence type="predicted"/>
<dbReference type="Proteomes" id="UP000034264">
    <property type="component" value="Unassembled WGS sequence"/>
</dbReference>
<protein>
    <submittedName>
        <fullName evidence="2">Uncharacterized protein</fullName>
    </submittedName>
</protein>
<evidence type="ECO:0000256" key="1">
    <source>
        <dbReference type="SAM" id="MobiDB-lite"/>
    </source>
</evidence>
<feature type="compositionally biased region" description="Low complexity" evidence="1">
    <location>
        <begin position="27"/>
        <end position="38"/>
    </location>
</feature>
<reference evidence="2 3" key="1">
    <citation type="journal article" date="2015" name="Nature">
        <title>rRNA introns, odd ribosomes, and small enigmatic genomes across a large radiation of phyla.</title>
        <authorList>
            <person name="Brown C.T."/>
            <person name="Hug L.A."/>
            <person name="Thomas B.C."/>
            <person name="Sharon I."/>
            <person name="Castelle C.J."/>
            <person name="Singh A."/>
            <person name="Wilkins M.J."/>
            <person name="Williams K.H."/>
            <person name="Banfield J.F."/>
        </authorList>
    </citation>
    <scope>NUCLEOTIDE SEQUENCE [LARGE SCALE GENOMIC DNA]</scope>
</reference>
<name>A0A0G1Q3E6_9BACT</name>
<accession>A0A0G1Q3E6</accession>
<organism evidence="2 3">
    <name type="scientific">Candidatus Amesbacteria bacterium GW2011_GWC2_45_19</name>
    <dbReference type="NCBI Taxonomy" id="1618366"/>
    <lineage>
        <taxon>Bacteria</taxon>
        <taxon>Candidatus Amesiibacteriota</taxon>
    </lineage>
</organism>
<gene>
    <name evidence="2" type="ORF">UX05_C0003G0039</name>
</gene>
<comment type="caution">
    <text evidence="2">The sequence shown here is derived from an EMBL/GenBank/DDBJ whole genome shotgun (WGS) entry which is preliminary data.</text>
</comment>
<evidence type="ECO:0000313" key="2">
    <source>
        <dbReference type="EMBL" id="KKU03200.1"/>
    </source>
</evidence>